<dbReference type="InterPro" id="IPR020449">
    <property type="entry name" value="Tscrpt_reg_AraC-type_HTH"/>
</dbReference>
<keyword evidence="3" id="KW-0804">Transcription</keyword>
<sequence length="308" mass="34491">MVDSTSTFPDLVDLLRPLITHDGFSETSIPQVSLIATHRPVERTPLMYDPSLIIVAQGQKVGYLGEREIHYNPGHYLVQTLPLPFECETFASPDAPLLAMSVHIDPAMLGELVMAAGSPPFETYEHEPLPMDSVALTPGISEAVIRLVRALHDPVDASVMGQARVRDVIFEALKGEQGPALRALIQNQGNYSRIVQVLSQMHADFDHELSVDTLAHEANMSVSSFHHHFKRITHASPLQYLKRLRLLKARLLLSHDDLNINRIAERIGYRSVSQFSRDYKRYFGVSPMKDRQQSPGPTIDRTTTQRAS</sequence>
<dbReference type="PRINTS" id="PR00032">
    <property type="entry name" value="HTHARAC"/>
</dbReference>
<dbReference type="PROSITE" id="PS00041">
    <property type="entry name" value="HTH_ARAC_FAMILY_1"/>
    <property type="match status" value="1"/>
</dbReference>
<dbReference type="AlphaFoldDB" id="A0A1H2UVY5"/>
<dbReference type="SMART" id="SM00342">
    <property type="entry name" value="HTH_ARAC"/>
    <property type="match status" value="1"/>
</dbReference>
<feature type="domain" description="HTH araC/xylS-type" evidence="5">
    <location>
        <begin position="195"/>
        <end position="293"/>
    </location>
</feature>
<evidence type="ECO:0000256" key="1">
    <source>
        <dbReference type="ARBA" id="ARBA00023015"/>
    </source>
</evidence>
<evidence type="ECO:0000313" key="7">
    <source>
        <dbReference type="Proteomes" id="UP000198500"/>
    </source>
</evidence>
<dbReference type="GO" id="GO:0043565">
    <property type="term" value="F:sequence-specific DNA binding"/>
    <property type="evidence" value="ECO:0007669"/>
    <property type="project" value="InterPro"/>
</dbReference>
<feature type="region of interest" description="Disordered" evidence="4">
    <location>
        <begin position="286"/>
        <end position="308"/>
    </location>
</feature>
<dbReference type="PANTHER" id="PTHR43436:SF2">
    <property type="entry name" value="ARAC_XYLS FAMILY TRANSCRIPTIONAL REGULATOR"/>
    <property type="match status" value="1"/>
</dbReference>
<dbReference type="PANTHER" id="PTHR43436">
    <property type="entry name" value="ARAC-FAMILY TRANSCRIPTIONAL REGULATOR"/>
    <property type="match status" value="1"/>
</dbReference>
<keyword evidence="1" id="KW-0805">Transcription regulation</keyword>
<accession>A0A1H2UVY5</accession>
<gene>
    <name evidence="6" type="ORF">SAMN05443545_102256</name>
</gene>
<dbReference type="InterPro" id="IPR009057">
    <property type="entry name" value="Homeodomain-like_sf"/>
</dbReference>
<dbReference type="EMBL" id="FNNI01000002">
    <property type="protein sequence ID" value="SDW60287.1"/>
    <property type="molecule type" value="Genomic_DNA"/>
</dbReference>
<dbReference type="Gene3D" id="1.10.10.60">
    <property type="entry name" value="Homeodomain-like"/>
    <property type="match status" value="2"/>
</dbReference>
<evidence type="ECO:0000256" key="2">
    <source>
        <dbReference type="ARBA" id="ARBA00023125"/>
    </source>
</evidence>
<dbReference type="GO" id="GO:0003700">
    <property type="term" value="F:DNA-binding transcription factor activity"/>
    <property type="evidence" value="ECO:0007669"/>
    <property type="project" value="InterPro"/>
</dbReference>
<dbReference type="Proteomes" id="UP000198500">
    <property type="component" value="Unassembled WGS sequence"/>
</dbReference>
<proteinExistence type="predicted"/>
<dbReference type="PROSITE" id="PS01124">
    <property type="entry name" value="HTH_ARAC_FAMILY_2"/>
    <property type="match status" value="1"/>
</dbReference>
<evidence type="ECO:0000313" key="6">
    <source>
        <dbReference type="EMBL" id="SDW60287.1"/>
    </source>
</evidence>
<organism evidence="6 7">
    <name type="scientific">Aidingimonas halophila</name>
    <dbReference type="NCBI Taxonomy" id="574349"/>
    <lineage>
        <taxon>Bacteria</taxon>
        <taxon>Pseudomonadati</taxon>
        <taxon>Pseudomonadota</taxon>
        <taxon>Gammaproteobacteria</taxon>
        <taxon>Oceanospirillales</taxon>
        <taxon>Halomonadaceae</taxon>
        <taxon>Aidingimonas</taxon>
    </lineage>
</organism>
<keyword evidence="2" id="KW-0238">DNA-binding</keyword>
<protein>
    <submittedName>
        <fullName evidence="6">Transcriptional regulator, AraC family</fullName>
    </submittedName>
</protein>
<dbReference type="OrthoDB" id="34150at2"/>
<name>A0A1H2UVY5_9GAMM</name>
<dbReference type="Pfam" id="PF12833">
    <property type="entry name" value="HTH_18"/>
    <property type="match status" value="1"/>
</dbReference>
<dbReference type="RefSeq" id="WP_092568330.1">
    <property type="nucleotide sequence ID" value="NZ_BMXH01000002.1"/>
</dbReference>
<dbReference type="SUPFAM" id="SSF46689">
    <property type="entry name" value="Homeodomain-like"/>
    <property type="match status" value="2"/>
</dbReference>
<dbReference type="InterPro" id="IPR009594">
    <property type="entry name" value="Tscrpt_reg_HTH_AraC_N"/>
</dbReference>
<evidence type="ECO:0000256" key="4">
    <source>
        <dbReference type="SAM" id="MobiDB-lite"/>
    </source>
</evidence>
<feature type="compositionally biased region" description="Polar residues" evidence="4">
    <location>
        <begin position="293"/>
        <end position="308"/>
    </location>
</feature>
<evidence type="ECO:0000256" key="3">
    <source>
        <dbReference type="ARBA" id="ARBA00023163"/>
    </source>
</evidence>
<evidence type="ECO:0000259" key="5">
    <source>
        <dbReference type="PROSITE" id="PS01124"/>
    </source>
</evidence>
<dbReference type="InterPro" id="IPR018062">
    <property type="entry name" value="HTH_AraC-typ_CS"/>
</dbReference>
<dbReference type="STRING" id="574349.SAMN05443545_102256"/>
<keyword evidence="7" id="KW-1185">Reference proteome</keyword>
<reference evidence="6 7" key="1">
    <citation type="submission" date="2016-10" db="EMBL/GenBank/DDBJ databases">
        <authorList>
            <person name="de Groot N.N."/>
        </authorList>
    </citation>
    <scope>NUCLEOTIDE SEQUENCE [LARGE SCALE GENOMIC DNA]</scope>
    <source>
        <strain evidence="6 7">DSM 19219</strain>
    </source>
</reference>
<dbReference type="InterPro" id="IPR018060">
    <property type="entry name" value="HTH_AraC"/>
</dbReference>
<dbReference type="Pfam" id="PF06719">
    <property type="entry name" value="AraC_N"/>
    <property type="match status" value="1"/>
</dbReference>